<name>A0A9P4S2S8_9PEZI</name>
<comment type="caution">
    <text evidence="2">The sequence shown here is derived from an EMBL/GenBank/DDBJ whole genome shotgun (WGS) entry which is preliminary data.</text>
</comment>
<dbReference type="InterPro" id="IPR027417">
    <property type="entry name" value="P-loop_NTPase"/>
</dbReference>
<sequence length="269" mass="30272">MSIAIVDTPGFDDTTRSDAEILDEITQFLVAQYQLGIPLRGLIYLHRITDMRMQGSALRYFQMFQKICGEEAFGNVVLVTTMWDQLRDPSIGLKRDQELRKEFWCMMEKGGSQIYNFDGSSAMAQGIVIGLAGKKDIVLRIQREVNDYGKTLEDTSAGRLVAPSIYGRIMEAEDEIATLDRYIAEAERNQDVVVRGKREREKSEAESKLARESQKQNRFKAAIGRETKDNIDNARKSSKKTDGLQLFAAVLGLSVSLVFNILPLFGVSI</sequence>
<dbReference type="SUPFAM" id="SSF52540">
    <property type="entry name" value="P-loop containing nucleoside triphosphate hydrolases"/>
    <property type="match status" value="1"/>
</dbReference>
<dbReference type="Gene3D" id="3.40.50.300">
    <property type="entry name" value="P-loop containing nucleotide triphosphate hydrolases"/>
    <property type="match status" value="1"/>
</dbReference>
<protein>
    <recommendedName>
        <fullName evidence="4">AIG1-type G domain-containing protein</fullName>
    </recommendedName>
</protein>
<gene>
    <name evidence="2" type="ORF">M501DRAFT_999295</name>
</gene>
<dbReference type="AlphaFoldDB" id="A0A9P4S2S8"/>
<evidence type="ECO:0000313" key="2">
    <source>
        <dbReference type="EMBL" id="KAF2835262.1"/>
    </source>
</evidence>
<keyword evidence="1" id="KW-0472">Membrane</keyword>
<keyword evidence="1" id="KW-1133">Transmembrane helix</keyword>
<evidence type="ECO:0008006" key="4">
    <source>
        <dbReference type="Google" id="ProtNLM"/>
    </source>
</evidence>
<feature type="transmembrane region" description="Helical" evidence="1">
    <location>
        <begin position="244"/>
        <end position="265"/>
    </location>
</feature>
<accession>A0A9P4S2S8</accession>
<evidence type="ECO:0000256" key="1">
    <source>
        <dbReference type="SAM" id="Phobius"/>
    </source>
</evidence>
<organism evidence="2 3">
    <name type="scientific">Patellaria atrata CBS 101060</name>
    <dbReference type="NCBI Taxonomy" id="1346257"/>
    <lineage>
        <taxon>Eukaryota</taxon>
        <taxon>Fungi</taxon>
        <taxon>Dikarya</taxon>
        <taxon>Ascomycota</taxon>
        <taxon>Pezizomycotina</taxon>
        <taxon>Dothideomycetes</taxon>
        <taxon>Dothideomycetes incertae sedis</taxon>
        <taxon>Patellariales</taxon>
        <taxon>Patellariaceae</taxon>
        <taxon>Patellaria</taxon>
    </lineage>
</organism>
<reference evidence="2" key="1">
    <citation type="journal article" date="2020" name="Stud. Mycol.">
        <title>101 Dothideomycetes genomes: a test case for predicting lifestyles and emergence of pathogens.</title>
        <authorList>
            <person name="Haridas S."/>
            <person name="Albert R."/>
            <person name="Binder M."/>
            <person name="Bloem J."/>
            <person name="Labutti K."/>
            <person name="Salamov A."/>
            <person name="Andreopoulos B."/>
            <person name="Baker S."/>
            <person name="Barry K."/>
            <person name="Bills G."/>
            <person name="Bluhm B."/>
            <person name="Cannon C."/>
            <person name="Castanera R."/>
            <person name="Culley D."/>
            <person name="Daum C."/>
            <person name="Ezra D."/>
            <person name="Gonzalez J."/>
            <person name="Henrissat B."/>
            <person name="Kuo A."/>
            <person name="Liang C."/>
            <person name="Lipzen A."/>
            <person name="Lutzoni F."/>
            <person name="Magnuson J."/>
            <person name="Mondo S."/>
            <person name="Nolan M."/>
            <person name="Ohm R."/>
            <person name="Pangilinan J."/>
            <person name="Park H.-J."/>
            <person name="Ramirez L."/>
            <person name="Alfaro M."/>
            <person name="Sun H."/>
            <person name="Tritt A."/>
            <person name="Yoshinaga Y."/>
            <person name="Zwiers L.-H."/>
            <person name="Turgeon B."/>
            <person name="Goodwin S."/>
            <person name="Spatafora J."/>
            <person name="Crous P."/>
            <person name="Grigoriev I."/>
        </authorList>
    </citation>
    <scope>NUCLEOTIDE SEQUENCE</scope>
    <source>
        <strain evidence="2">CBS 101060</strain>
    </source>
</reference>
<dbReference type="EMBL" id="MU006110">
    <property type="protein sequence ID" value="KAF2835262.1"/>
    <property type="molecule type" value="Genomic_DNA"/>
</dbReference>
<evidence type="ECO:0000313" key="3">
    <source>
        <dbReference type="Proteomes" id="UP000799429"/>
    </source>
</evidence>
<keyword evidence="3" id="KW-1185">Reference proteome</keyword>
<dbReference type="Proteomes" id="UP000799429">
    <property type="component" value="Unassembled WGS sequence"/>
</dbReference>
<dbReference type="OrthoDB" id="8954335at2759"/>
<proteinExistence type="predicted"/>
<keyword evidence="1" id="KW-0812">Transmembrane</keyword>